<comment type="caution">
    <text evidence="1">The sequence shown here is derived from an EMBL/GenBank/DDBJ whole genome shotgun (WGS) entry which is preliminary data.</text>
</comment>
<sequence>MIHLLPELRSICGKAKSLLLLCLACLFRNSRWVSDQVHITTNFVFLFFLWDRIDSGSNLPNDVGILTPMYDNN</sequence>
<organism evidence="1 2">
    <name type="scientific">Planktothrix rubescens CCAP 1459/22</name>
    <dbReference type="NCBI Taxonomy" id="329571"/>
    <lineage>
        <taxon>Bacteria</taxon>
        <taxon>Bacillati</taxon>
        <taxon>Cyanobacteriota</taxon>
        <taxon>Cyanophyceae</taxon>
        <taxon>Oscillatoriophycideae</taxon>
        <taxon>Oscillatoriales</taxon>
        <taxon>Microcoleaceae</taxon>
        <taxon>Planktothrix</taxon>
    </lineage>
</organism>
<keyword evidence="2" id="KW-1185">Reference proteome</keyword>
<evidence type="ECO:0000313" key="1">
    <source>
        <dbReference type="EMBL" id="CAC5345245.1"/>
    </source>
</evidence>
<dbReference type="Proteomes" id="UP000196521">
    <property type="component" value="Unassembled WGS sequence"/>
</dbReference>
<proteinExistence type="predicted"/>
<accession>A0A6J7ZQS1</accession>
<reference evidence="1" key="1">
    <citation type="submission" date="2020-05" db="EMBL/GenBank/DDBJ databases">
        <authorList>
            <consortium name="Genoscope - CEA"/>
            <person name="William W."/>
        </authorList>
    </citation>
    <scope>NUCLEOTIDE SEQUENCE [LARGE SCALE GENOMIC DNA]</scope>
    <source>
        <strain evidence="1">PCC 7821</strain>
    </source>
</reference>
<dbReference type="AlphaFoldDB" id="A0A6J7ZQS1"/>
<protein>
    <submittedName>
        <fullName evidence="1">Uncharacterized protein</fullName>
    </submittedName>
</protein>
<name>A0A6J7ZQS1_PLARU</name>
<evidence type="ECO:0000313" key="2">
    <source>
        <dbReference type="Proteomes" id="UP000196521"/>
    </source>
</evidence>
<gene>
    <name evidence="1" type="ORF">PLAN_60260</name>
</gene>
<dbReference type="EMBL" id="CZCZ02000016">
    <property type="protein sequence ID" value="CAC5345245.1"/>
    <property type="molecule type" value="Genomic_DNA"/>
</dbReference>